<evidence type="ECO:0000313" key="1">
    <source>
        <dbReference type="EMBL" id="KAH6924907.1"/>
    </source>
</evidence>
<sequence length="409" mass="46354">MAPSRIPRFVTVMTSIAALGVGRSVDRLEPKTSRLYTGKDPDITDIETLVKRKGYPFERHRVVTDDGYIIELHRIPWGRTGNEATGGPPQRPPVLLMSGLLGFVLADHQYDVWIGNVRGNSYGKGHIKLKVRSKEFWNFSFHEFAVLDLPAQIDYVLGATERQAVPYVVRTLKRCVLRLTPIDSSSTSLNTVQVKAFAGLAPFNKLSYMDIAVLTAFTPFAEKYMTRGHEVFLTEVLPRGAFYMTWAKTLCGLPTRGFCSFVADKVGDLGSKYINEVRERTHLAARNCATFVVTVFFFFFFIQLVTSSRPRKFDYGPRRNMLVYGQRVPTEYRLSNVRTDVGIFWSKGDHVITPPNVEELIRELGPRVKMSHFIDDPYYTHVHFVVSLNNADVLFGSLLSFLDRYADAG</sequence>
<protein>
    <submittedName>
        <fullName evidence="1">Uncharacterized protein</fullName>
    </submittedName>
</protein>
<name>A0ACB7RVI7_HYAAI</name>
<gene>
    <name evidence="1" type="ORF">HPB50_026393</name>
</gene>
<reference evidence="1" key="1">
    <citation type="submission" date="2020-05" db="EMBL/GenBank/DDBJ databases">
        <title>Large-scale comparative analyses of tick genomes elucidate their genetic diversity and vector capacities.</title>
        <authorList>
            <person name="Jia N."/>
            <person name="Wang J."/>
            <person name="Shi W."/>
            <person name="Du L."/>
            <person name="Sun Y."/>
            <person name="Zhan W."/>
            <person name="Jiang J."/>
            <person name="Wang Q."/>
            <person name="Zhang B."/>
            <person name="Ji P."/>
            <person name="Sakyi L.B."/>
            <person name="Cui X."/>
            <person name="Yuan T."/>
            <person name="Jiang B."/>
            <person name="Yang W."/>
            <person name="Lam T.T.-Y."/>
            <person name="Chang Q."/>
            <person name="Ding S."/>
            <person name="Wang X."/>
            <person name="Zhu J."/>
            <person name="Ruan X."/>
            <person name="Zhao L."/>
            <person name="Wei J."/>
            <person name="Que T."/>
            <person name="Du C."/>
            <person name="Cheng J."/>
            <person name="Dai P."/>
            <person name="Han X."/>
            <person name="Huang E."/>
            <person name="Gao Y."/>
            <person name="Liu J."/>
            <person name="Shao H."/>
            <person name="Ye R."/>
            <person name="Li L."/>
            <person name="Wei W."/>
            <person name="Wang X."/>
            <person name="Wang C."/>
            <person name="Yang T."/>
            <person name="Huo Q."/>
            <person name="Li W."/>
            <person name="Guo W."/>
            <person name="Chen H."/>
            <person name="Zhou L."/>
            <person name="Ni X."/>
            <person name="Tian J."/>
            <person name="Zhou Y."/>
            <person name="Sheng Y."/>
            <person name="Liu T."/>
            <person name="Pan Y."/>
            <person name="Xia L."/>
            <person name="Li J."/>
            <person name="Zhao F."/>
            <person name="Cao W."/>
        </authorList>
    </citation>
    <scope>NUCLEOTIDE SEQUENCE</scope>
    <source>
        <strain evidence="1">Hyas-2018</strain>
    </source>
</reference>
<dbReference type="EMBL" id="CM023488">
    <property type="protein sequence ID" value="KAH6924907.1"/>
    <property type="molecule type" value="Genomic_DNA"/>
</dbReference>
<keyword evidence="2" id="KW-1185">Reference proteome</keyword>
<organism evidence="1 2">
    <name type="scientific">Hyalomma asiaticum</name>
    <name type="common">Tick</name>
    <dbReference type="NCBI Taxonomy" id="266040"/>
    <lineage>
        <taxon>Eukaryota</taxon>
        <taxon>Metazoa</taxon>
        <taxon>Ecdysozoa</taxon>
        <taxon>Arthropoda</taxon>
        <taxon>Chelicerata</taxon>
        <taxon>Arachnida</taxon>
        <taxon>Acari</taxon>
        <taxon>Parasitiformes</taxon>
        <taxon>Ixodida</taxon>
        <taxon>Ixodoidea</taxon>
        <taxon>Ixodidae</taxon>
        <taxon>Hyalomminae</taxon>
        <taxon>Hyalomma</taxon>
    </lineage>
</organism>
<proteinExistence type="predicted"/>
<accession>A0ACB7RVI7</accession>
<dbReference type="Proteomes" id="UP000821845">
    <property type="component" value="Chromosome 8"/>
</dbReference>
<evidence type="ECO:0000313" key="2">
    <source>
        <dbReference type="Proteomes" id="UP000821845"/>
    </source>
</evidence>
<comment type="caution">
    <text evidence="1">The sequence shown here is derived from an EMBL/GenBank/DDBJ whole genome shotgun (WGS) entry which is preliminary data.</text>
</comment>